<keyword evidence="2" id="KW-1185">Reference proteome</keyword>
<evidence type="ECO:0000313" key="1">
    <source>
        <dbReference type="EMBL" id="CAL1411052.1"/>
    </source>
</evidence>
<name>A0AAV2GLD4_9ROSI</name>
<sequence length="90" mass="9522">MLSCRSVLRDPHQDHACHLQAFAGGNIEASCPSSTPTLKRDGCTRGIWSEKPRSLFSVFGVDVACHTEIAAAAGPIGTVCCDGKKSEFGE</sequence>
<accession>A0AAV2GLD4</accession>
<gene>
    <name evidence="1" type="ORF">LTRI10_LOCUS50429</name>
</gene>
<reference evidence="1 2" key="1">
    <citation type="submission" date="2024-04" db="EMBL/GenBank/DDBJ databases">
        <authorList>
            <person name="Fracassetti M."/>
        </authorList>
    </citation>
    <scope>NUCLEOTIDE SEQUENCE [LARGE SCALE GENOMIC DNA]</scope>
</reference>
<dbReference type="Proteomes" id="UP001497516">
    <property type="component" value="Chromosome 9"/>
</dbReference>
<evidence type="ECO:0000313" key="2">
    <source>
        <dbReference type="Proteomes" id="UP001497516"/>
    </source>
</evidence>
<proteinExistence type="predicted"/>
<protein>
    <submittedName>
        <fullName evidence="1">Uncharacterized protein</fullName>
    </submittedName>
</protein>
<dbReference type="EMBL" id="OZ034822">
    <property type="protein sequence ID" value="CAL1411052.1"/>
    <property type="molecule type" value="Genomic_DNA"/>
</dbReference>
<organism evidence="1 2">
    <name type="scientific">Linum trigynum</name>
    <dbReference type="NCBI Taxonomy" id="586398"/>
    <lineage>
        <taxon>Eukaryota</taxon>
        <taxon>Viridiplantae</taxon>
        <taxon>Streptophyta</taxon>
        <taxon>Embryophyta</taxon>
        <taxon>Tracheophyta</taxon>
        <taxon>Spermatophyta</taxon>
        <taxon>Magnoliopsida</taxon>
        <taxon>eudicotyledons</taxon>
        <taxon>Gunneridae</taxon>
        <taxon>Pentapetalae</taxon>
        <taxon>rosids</taxon>
        <taxon>fabids</taxon>
        <taxon>Malpighiales</taxon>
        <taxon>Linaceae</taxon>
        <taxon>Linum</taxon>
    </lineage>
</organism>
<dbReference type="AlphaFoldDB" id="A0AAV2GLD4"/>